<feature type="region of interest" description="Disordered" evidence="1">
    <location>
        <begin position="193"/>
        <end position="228"/>
    </location>
</feature>
<dbReference type="GO" id="GO:0015221">
    <property type="term" value="F:lipopolysaccharide transmembrane transporter activity"/>
    <property type="evidence" value="ECO:0007669"/>
    <property type="project" value="InterPro"/>
</dbReference>
<dbReference type="AlphaFoldDB" id="A0A7W9ZCU2"/>
<keyword evidence="3" id="KW-1185">Reference proteome</keyword>
<gene>
    <name evidence="2" type="ORF">FHS48_000442</name>
</gene>
<name>A0A7W9ZCU2_NOVIT</name>
<protein>
    <submittedName>
        <fullName evidence="2">Lipopolysaccharide export system protein LptC</fullName>
    </submittedName>
</protein>
<accession>A0A7W9ZCU2</accession>
<comment type="caution">
    <text evidence="2">The sequence shown here is derived from an EMBL/GenBank/DDBJ whole genome shotgun (WGS) entry which is preliminary data.</text>
</comment>
<dbReference type="Proteomes" id="UP000544872">
    <property type="component" value="Unassembled WGS sequence"/>
</dbReference>
<evidence type="ECO:0000256" key="1">
    <source>
        <dbReference type="SAM" id="MobiDB-lite"/>
    </source>
</evidence>
<dbReference type="Pfam" id="PF06835">
    <property type="entry name" value="LptC"/>
    <property type="match status" value="1"/>
</dbReference>
<evidence type="ECO:0000313" key="3">
    <source>
        <dbReference type="Proteomes" id="UP000544872"/>
    </source>
</evidence>
<dbReference type="EMBL" id="JACIIX010000001">
    <property type="protein sequence ID" value="MBB6209061.1"/>
    <property type="molecule type" value="Genomic_DNA"/>
</dbReference>
<reference evidence="2 3" key="1">
    <citation type="submission" date="2020-08" db="EMBL/GenBank/DDBJ databases">
        <title>Genomic Encyclopedia of Type Strains, Phase IV (KMG-IV): sequencing the most valuable type-strain genomes for metagenomic binning, comparative biology and taxonomic classification.</title>
        <authorList>
            <person name="Goeker M."/>
        </authorList>
    </citation>
    <scope>NUCLEOTIDE SEQUENCE [LARGE SCALE GENOMIC DNA]</scope>
    <source>
        <strain evidence="2 3">DSM 11590</strain>
    </source>
</reference>
<dbReference type="GO" id="GO:0005886">
    <property type="term" value="C:plasma membrane"/>
    <property type="evidence" value="ECO:0007669"/>
    <property type="project" value="InterPro"/>
</dbReference>
<sequence>MMRRGGASPYSRLVATLKVALPTLAVVLLSLVVVWPQLNAGPDKSSPLTFARLAAPQQQTQTMLDARYHGTDGSNQPYTVTAEMAKETEPGSHKVRLTRPRADITLRSGAWVLLEADEGLYDQASQVLELSGTVNVFHDAGYEMHTTRLLVDMAKSEVTGPEPVTGRGPRGELSGQGLRITEAGKVVAVTGKSRLLGSSAASSPKKVEPKKVEEKPASATQPKKASGK</sequence>
<dbReference type="Gene3D" id="2.60.450.10">
    <property type="entry name" value="Lipopolysaccharide (LPS) transport protein A like domain"/>
    <property type="match status" value="1"/>
</dbReference>
<dbReference type="NCBIfam" id="TIGR04409">
    <property type="entry name" value="LptC_YrbK"/>
    <property type="match status" value="1"/>
</dbReference>
<dbReference type="InterPro" id="IPR010664">
    <property type="entry name" value="LipoPS_assembly_LptC-rel"/>
</dbReference>
<proteinExistence type="predicted"/>
<evidence type="ECO:0000313" key="2">
    <source>
        <dbReference type="EMBL" id="MBB6209061.1"/>
    </source>
</evidence>
<dbReference type="RefSeq" id="WP_184260868.1">
    <property type="nucleotide sequence ID" value="NZ_JACIIX010000001.1"/>
</dbReference>
<feature type="compositionally biased region" description="Basic and acidic residues" evidence="1">
    <location>
        <begin position="205"/>
        <end position="216"/>
    </location>
</feature>
<organism evidence="2 3">
    <name type="scientific">Novispirillum itersonii</name>
    <name type="common">Aquaspirillum itersonii</name>
    <dbReference type="NCBI Taxonomy" id="189"/>
    <lineage>
        <taxon>Bacteria</taxon>
        <taxon>Pseudomonadati</taxon>
        <taxon>Pseudomonadota</taxon>
        <taxon>Alphaproteobacteria</taxon>
        <taxon>Rhodospirillales</taxon>
        <taxon>Novispirillaceae</taxon>
        <taxon>Novispirillum</taxon>
    </lineage>
</organism>
<dbReference type="InterPro" id="IPR026265">
    <property type="entry name" value="LptC"/>
</dbReference>